<reference evidence="7" key="1">
    <citation type="submission" date="2018-06" db="EMBL/GenBank/DDBJ databases">
        <authorList>
            <person name="Zhirakovskaya E."/>
        </authorList>
    </citation>
    <scope>NUCLEOTIDE SEQUENCE</scope>
</reference>
<keyword evidence="5 6" id="KW-0472">Membrane</keyword>
<protein>
    <recommendedName>
        <fullName evidence="8">ATP synthase protein I</fullName>
    </recommendedName>
</protein>
<evidence type="ECO:0008006" key="8">
    <source>
        <dbReference type="Google" id="ProtNLM"/>
    </source>
</evidence>
<dbReference type="GO" id="GO:0005886">
    <property type="term" value="C:plasma membrane"/>
    <property type="evidence" value="ECO:0007669"/>
    <property type="project" value="UniProtKB-SubCell"/>
</dbReference>
<feature type="transmembrane region" description="Helical" evidence="6">
    <location>
        <begin position="12"/>
        <end position="32"/>
    </location>
</feature>
<sequence>MESREKEFKTGARTVALAQLCIGGFSSAGFFLKGGVASAQAAIFGALIGVVLSLFLSWSVTRAANAKPENQKISMGMLYLSAAQRFLLALLLFGAGLGYLELEPLPMVMTFGLVQIGYAVFMRTQSV</sequence>
<dbReference type="EMBL" id="UOFO01000094">
    <property type="protein sequence ID" value="VAW86465.1"/>
    <property type="molecule type" value="Genomic_DNA"/>
</dbReference>
<accession>A0A3B0YZH4</accession>
<feature type="transmembrane region" description="Helical" evidence="6">
    <location>
        <begin position="78"/>
        <end position="99"/>
    </location>
</feature>
<proteinExistence type="predicted"/>
<feature type="transmembrane region" description="Helical" evidence="6">
    <location>
        <begin position="105"/>
        <end position="121"/>
    </location>
</feature>
<gene>
    <name evidence="7" type="ORF">MNBD_GAMMA16-2276</name>
</gene>
<evidence type="ECO:0000256" key="4">
    <source>
        <dbReference type="ARBA" id="ARBA00022989"/>
    </source>
</evidence>
<comment type="subcellular location">
    <subcellularLocation>
        <location evidence="1">Cell membrane</location>
        <topology evidence="1">Multi-pass membrane protein</topology>
    </subcellularLocation>
</comment>
<keyword evidence="4 6" id="KW-1133">Transmembrane helix</keyword>
<organism evidence="7">
    <name type="scientific">hydrothermal vent metagenome</name>
    <dbReference type="NCBI Taxonomy" id="652676"/>
    <lineage>
        <taxon>unclassified sequences</taxon>
        <taxon>metagenomes</taxon>
        <taxon>ecological metagenomes</taxon>
    </lineage>
</organism>
<keyword evidence="3 6" id="KW-0812">Transmembrane</keyword>
<evidence type="ECO:0000256" key="1">
    <source>
        <dbReference type="ARBA" id="ARBA00004651"/>
    </source>
</evidence>
<evidence type="ECO:0000256" key="3">
    <source>
        <dbReference type="ARBA" id="ARBA00022692"/>
    </source>
</evidence>
<evidence type="ECO:0000256" key="5">
    <source>
        <dbReference type="ARBA" id="ARBA00023136"/>
    </source>
</evidence>
<feature type="transmembrane region" description="Helical" evidence="6">
    <location>
        <begin position="38"/>
        <end position="58"/>
    </location>
</feature>
<evidence type="ECO:0000313" key="7">
    <source>
        <dbReference type="EMBL" id="VAW86465.1"/>
    </source>
</evidence>
<name>A0A3B0YZH4_9ZZZZ</name>
<keyword evidence="2" id="KW-1003">Cell membrane</keyword>
<dbReference type="AlphaFoldDB" id="A0A3B0YZH4"/>
<evidence type="ECO:0000256" key="2">
    <source>
        <dbReference type="ARBA" id="ARBA00022475"/>
    </source>
</evidence>
<dbReference type="InterPro" id="IPR005598">
    <property type="entry name" value="ATP_synth_I"/>
</dbReference>
<evidence type="ECO:0000256" key="6">
    <source>
        <dbReference type="SAM" id="Phobius"/>
    </source>
</evidence>
<dbReference type="Pfam" id="PF03899">
    <property type="entry name" value="ATP-synt_I"/>
    <property type="match status" value="1"/>
</dbReference>